<keyword evidence="4" id="KW-1185">Reference proteome</keyword>
<feature type="transmembrane region" description="Helical" evidence="2">
    <location>
        <begin position="20"/>
        <end position="42"/>
    </location>
</feature>
<evidence type="ECO:0000256" key="2">
    <source>
        <dbReference type="SAM" id="Phobius"/>
    </source>
</evidence>
<keyword evidence="2" id="KW-1133">Transmembrane helix</keyword>
<gene>
    <name evidence="3" type="ORF">GMARGA_LOCUS5003</name>
</gene>
<feature type="non-terminal residue" evidence="3">
    <location>
        <position position="1"/>
    </location>
</feature>
<organism evidence="3 4">
    <name type="scientific">Gigaspora margarita</name>
    <dbReference type="NCBI Taxonomy" id="4874"/>
    <lineage>
        <taxon>Eukaryota</taxon>
        <taxon>Fungi</taxon>
        <taxon>Fungi incertae sedis</taxon>
        <taxon>Mucoromycota</taxon>
        <taxon>Glomeromycotina</taxon>
        <taxon>Glomeromycetes</taxon>
        <taxon>Diversisporales</taxon>
        <taxon>Gigasporaceae</taxon>
        <taxon>Gigaspora</taxon>
    </lineage>
</organism>
<proteinExistence type="predicted"/>
<accession>A0ABN7UC81</accession>
<sequence>SNRVLNPLLTGVSDVQTISLVRWAFIWDYYLYYCYHISVFFYKRNKKPRNYSITSVPVQTQVKTHFSGKLWLKKAIEERYVKCVEDSKFSNIEPIGKGGFGEVNHANFETEFIRESTFQTPDVITISYIKTGLTDCEQQIKSVPGVPCDFIVCTNIKEACTALEWSANIDPPDAFLEGYFDRWAITKEYRTYIHIPSFTVSCDASGHLLNFNPHDPDYHDQNNPTQNPEQVADNQRNPYGYTKVPNVILPFLQTCSAGYEPADIYVGDPLFNGISWSQNSDNTCLNVRDNRSSRLSSCARNAQQGLIKMDAPFIYTKIDMTVCCNHQITVDVSRSVFPTTRLYINGNMIREELQKDLGNFISFGGQASDSSKLSKDGYGNFGPPGNGITLTFSSSSPQPPPLPGNCDKCYCNLNINNCFCSDSFSLYKSSLLEFGFCPACSCISQSYDSNNNFLLRLKVAYVCCNDVA</sequence>
<reference evidence="3 4" key="1">
    <citation type="submission" date="2021-06" db="EMBL/GenBank/DDBJ databases">
        <authorList>
            <person name="Kallberg Y."/>
            <person name="Tangrot J."/>
            <person name="Rosling A."/>
        </authorList>
    </citation>
    <scope>NUCLEOTIDE SEQUENCE [LARGE SCALE GENOMIC DNA]</scope>
    <source>
        <strain evidence="3 4">120-4 pot B 10/14</strain>
    </source>
</reference>
<evidence type="ECO:0000256" key="1">
    <source>
        <dbReference type="SAM" id="MobiDB-lite"/>
    </source>
</evidence>
<comment type="caution">
    <text evidence="3">The sequence shown here is derived from an EMBL/GenBank/DDBJ whole genome shotgun (WGS) entry which is preliminary data.</text>
</comment>
<dbReference type="EMBL" id="CAJVQB010002061">
    <property type="protein sequence ID" value="CAG8560684.1"/>
    <property type="molecule type" value="Genomic_DNA"/>
</dbReference>
<keyword evidence="2" id="KW-0812">Transmembrane</keyword>
<keyword evidence="2" id="KW-0472">Membrane</keyword>
<dbReference type="Proteomes" id="UP000789901">
    <property type="component" value="Unassembled WGS sequence"/>
</dbReference>
<evidence type="ECO:0000313" key="3">
    <source>
        <dbReference type="EMBL" id="CAG8560684.1"/>
    </source>
</evidence>
<protein>
    <submittedName>
        <fullName evidence="3">41770_t:CDS:1</fullName>
    </submittedName>
</protein>
<evidence type="ECO:0000313" key="4">
    <source>
        <dbReference type="Proteomes" id="UP000789901"/>
    </source>
</evidence>
<feature type="region of interest" description="Disordered" evidence="1">
    <location>
        <begin position="213"/>
        <end position="236"/>
    </location>
</feature>
<feature type="compositionally biased region" description="Polar residues" evidence="1">
    <location>
        <begin position="221"/>
        <end position="236"/>
    </location>
</feature>
<name>A0ABN7UC81_GIGMA</name>